<evidence type="ECO:0000313" key="2">
    <source>
        <dbReference type="EMBL" id="MFC1410686.1"/>
    </source>
</evidence>
<reference evidence="2 3" key="1">
    <citation type="submission" date="2024-09" db="EMBL/GenBank/DDBJ databases">
        <authorList>
            <person name="Lee S.D."/>
        </authorList>
    </citation>
    <scope>NUCLEOTIDE SEQUENCE [LARGE SCALE GENOMIC DNA]</scope>
    <source>
        <strain evidence="2 3">N1-1</strain>
    </source>
</reference>
<proteinExistence type="predicted"/>
<evidence type="ECO:0008006" key="4">
    <source>
        <dbReference type="Google" id="ProtNLM"/>
    </source>
</evidence>
<dbReference type="PROSITE" id="PS51257">
    <property type="entry name" value="PROKAR_LIPOPROTEIN"/>
    <property type="match status" value="1"/>
</dbReference>
<gene>
    <name evidence="2" type="ORF">ACEZDG_15575</name>
</gene>
<dbReference type="RefSeq" id="WP_380508852.1">
    <property type="nucleotide sequence ID" value="NZ_JBHEZX010000006.1"/>
</dbReference>
<feature type="transmembrane region" description="Helical" evidence="1">
    <location>
        <begin position="282"/>
        <end position="307"/>
    </location>
</feature>
<protein>
    <recommendedName>
        <fullName evidence="4">Integral membrane protein</fullName>
    </recommendedName>
</protein>
<feature type="transmembrane region" description="Helical" evidence="1">
    <location>
        <begin position="237"/>
        <end position="262"/>
    </location>
</feature>
<name>A0ABV6VAD0_9ACTN</name>
<keyword evidence="3" id="KW-1185">Reference proteome</keyword>
<feature type="transmembrane region" description="Helical" evidence="1">
    <location>
        <begin position="211"/>
        <end position="230"/>
    </location>
</feature>
<feature type="transmembrane region" description="Helical" evidence="1">
    <location>
        <begin position="12"/>
        <end position="35"/>
    </location>
</feature>
<keyword evidence="1" id="KW-0812">Transmembrane</keyword>
<keyword evidence="1" id="KW-1133">Transmembrane helix</keyword>
<dbReference type="EMBL" id="JBHEZX010000006">
    <property type="protein sequence ID" value="MFC1410686.1"/>
    <property type="molecule type" value="Genomic_DNA"/>
</dbReference>
<accession>A0ABV6VAD0</accession>
<sequence>MTPAPPRHRLRSALAALLVVVGCVLAPFCVVAVWVSDEVGDTDRYVATMAPLAADPAVQDAVAARITTALTQRLDLTAQINDAAAELPPRLGSLVGALSAPIADGVQGFVRKQADRVVGSDAFATVWTTANRAAHTAVDTFLTGKNEGAVQTQGDEVVLDLGPLVDRVKQALVDDGFSLAAKVPELHTQYVLLSSSAVPKAQKAFSLLRTLGVWLPVTVLVLLALGVLLAARRRRCLVAAALGLCAGMALLALGLVVGRHLFLGGLPDTVSVPAAAAVFDTVVHFIRTTLWTVFGLAALVALGGWLLGPSRPAVALRARARRLPVPRRG</sequence>
<evidence type="ECO:0000256" key="1">
    <source>
        <dbReference type="SAM" id="Phobius"/>
    </source>
</evidence>
<dbReference type="Proteomes" id="UP001592582">
    <property type="component" value="Unassembled WGS sequence"/>
</dbReference>
<comment type="caution">
    <text evidence="2">The sequence shown here is derived from an EMBL/GenBank/DDBJ whole genome shotgun (WGS) entry which is preliminary data.</text>
</comment>
<organism evidence="2 3">
    <name type="scientific">Streptacidiphilus alkalitolerans</name>
    <dbReference type="NCBI Taxonomy" id="3342712"/>
    <lineage>
        <taxon>Bacteria</taxon>
        <taxon>Bacillati</taxon>
        <taxon>Actinomycetota</taxon>
        <taxon>Actinomycetes</taxon>
        <taxon>Kitasatosporales</taxon>
        <taxon>Streptomycetaceae</taxon>
        <taxon>Streptacidiphilus</taxon>
    </lineage>
</organism>
<keyword evidence="1" id="KW-0472">Membrane</keyword>
<evidence type="ECO:0000313" key="3">
    <source>
        <dbReference type="Proteomes" id="UP001592582"/>
    </source>
</evidence>